<gene>
    <name evidence="2" type="ORF">G2W53_023136</name>
</gene>
<proteinExistence type="predicted"/>
<sequence length="24" mass="2505">MNAEQCPAQENTVDGGDAISNKVL</sequence>
<evidence type="ECO:0000313" key="3">
    <source>
        <dbReference type="Proteomes" id="UP000634136"/>
    </source>
</evidence>
<dbReference type="AlphaFoldDB" id="A0A834WJC0"/>
<accession>A0A834WJC0</accession>
<protein>
    <submittedName>
        <fullName evidence="2">Uncharacterized protein</fullName>
    </submittedName>
</protein>
<keyword evidence="3" id="KW-1185">Reference proteome</keyword>
<evidence type="ECO:0000313" key="2">
    <source>
        <dbReference type="EMBL" id="KAF7824992.1"/>
    </source>
</evidence>
<dbReference type="Proteomes" id="UP000634136">
    <property type="component" value="Unassembled WGS sequence"/>
</dbReference>
<organism evidence="2 3">
    <name type="scientific">Senna tora</name>
    <dbReference type="NCBI Taxonomy" id="362788"/>
    <lineage>
        <taxon>Eukaryota</taxon>
        <taxon>Viridiplantae</taxon>
        <taxon>Streptophyta</taxon>
        <taxon>Embryophyta</taxon>
        <taxon>Tracheophyta</taxon>
        <taxon>Spermatophyta</taxon>
        <taxon>Magnoliopsida</taxon>
        <taxon>eudicotyledons</taxon>
        <taxon>Gunneridae</taxon>
        <taxon>Pentapetalae</taxon>
        <taxon>rosids</taxon>
        <taxon>fabids</taxon>
        <taxon>Fabales</taxon>
        <taxon>Fabaceae</taxon>
        <taxon>Caesalpinioideae</taxon>
        <taxon>Cassia clade</taxon>
        <taxon>Senna</taxon>
    </lineage>
</organism>
<dbReference type="EMBL" id="JAAIUW010000007">
    <property type="protein sequence ID" value="KAF7824992.1"/>
    <property type="molecule type" value="Genomic_DNA"/>
</dbReference>
<reference evidence="2" key="1">
    <citation type="submission" date="2020-09" db="EMBL/GenBank/DDBJ databases">
        <title>Genome-Enabled Discovery of Anthraquinone Biosynthesis in Senna tora.</title>
        <authorList>
            <person name="Kang S.-H."/>
            <person name="Pandey R.P."/>
            <person name="Lee C.-M."/>
            <person name="Sim J.-S."/>
            <person name="Jeong J.-T."/>
            <person name="Choi B.-S."/>
            <person name="Jung M."/>
            <person name="Ginzburg D."/>
            <person name="Zhao K."/>
            <person name="Won S.Y."/>
            <person name="Oh T.-J."/>
            <person name="Yu Y."/>
            <person name="Kim N.-H."/>
            <person name="Lee O.R."/>
            <person name="Lee T.-H."/>
            <person name="Bashyal P."/>
            <person name="Kim T.-S."/>
            <person name="Lee W.-H."/>
            <person name="Kawkins C."/>
            <person name="Kim C.-K."/>
            <person name="Kim J.S."/>
            <person name="Ahn B.O."/>
            <person name="Rhee S.Y."/>
            <person name="Sohng J.K."/>
        </authorList>
    </citation>
    <scope>NUCLEOTIDE SEQUENCE</scope>
    <source>
        <tissue evidence="2">Leaf</tissue>
    </source>
</reference>
<feature type="region of interest" description="Disordered" evidence="1">
    <location>
        <begin position="1"/>
        <end position="24"/>
    </location>
</feature>
<evidence type="ECO:0000256" key="1">
    <source>
        <dbReference type="SAM" id="MobiDB-lite"/>
    </source>
</evidence>
<comment type="caution">
    <text evidence="2">The sequence shown here is derived from an EMBL/GenBank/DDBJ whole genome shotgun (WGS) entry which is preliminary data.</text>
</comment>
<name>A0A834WJC0_9FABA</name>